<proteinExistence type="predicted"/>
<reference evidence="1" key="2">
    <citation type="journal article" date="2010" name="Nature">
        <title>Comparative genomics reveals mobile pathogenicity chromosomes in Fusarium.</title>
        <authorList>
            <person name="Ma L.J."/>
            <person name="van der Does H.C."/>
            <person name="Borkovich K.A."/>
            <person name="Coleman J.J."/>
            <person name="Daboussi M.J."/>
            <person name="Di Pietro A."/>
            <person name="Dufresne M."/>
            <person name="Freitag M."/>
            <person name="Grabherr M."/>
            <person name="Henrissat B."/>
            <person name="Houterman P.M."/>
            <person name="Kang S."/>
            <person name="Shim W.B."/>
            <person name="Woloshuk C."/>
            <person name="Xie X."/>
            <person name="Xu J.R."/>
            <person name="Antoniw J."/>
            <person name="Baker S.E."/>
            <person name="Bluhm B.H."/>
            <person name="Breakspear A."/>
            <person name="Brown D.W."/>
            <person name="Butchko R.A."/>
            <person name="Chapman S."/>
            <person name="Coulson R."/>
            <person name="Coutinho P.M."/>
            <person name="Danchin E.G."/>
            <person name="Diener A."/>
            <person name="Gale L.R."/>
            <person name="Gardiner D.M."/>
            <person name="Goff S."/>
            <person name="Hammond-Kosack K.E."/>
            <person name="Hilburn K."/>
            <person name="Hua-Van A."/>
            <person name="Jonkers W."/>
            <person name="Kazan K."/>
            <person name="Kodira C.D."/>
            <person name="Koehrsen M."/>
            <person name="Kumar L."/>
            <person name="Lee Y.H."/>
            <person name="Li L."/>
            <person name="Manners J.M."/>
            <person name="Miranda-Saavedra D."/>
            <person name="Mukherjee M."/>
            <person name="Park G."/>
            <person name="Park J."/>
            <person name="Park S.Y."/>
            <person name="Proctor R.H."/>
            <person name="Regev A."/>
            <person name="Ruiz-Roldan M.C."/>
            <person name="Sain D."/>
            <person name="Sakthikumar S."/>
            <person name="Sykes S."/>
            <person name="Schwartz D.C."/>
            <person name="Turgeon B.G."/>
            <person name="Wapinski I."/>
            <person name="Yoder O."/>
            <person name="Young S."/>
            <person name="Zeng Q."/>
            <person name="Zhou S."/>
            <person name="Galagan J."/>
            <person name="Cuomo C.A."/>
            <person name="Kistler H.C."/>
            <person name="Rep M."/>
        </authorList>
    </citation>
    <scope>NUCLEOTIDE SEQUENCE [LARGE SCALE GENOMIC DNA]</scope>
    <source>
        <strain evidence="1">4287</strain>
    </source>
</reference>
<dbReference type="KEGG" id="fox:FOXG_20785"/>
<dbReference type="Proteomes" id="UP000009097">
    <property type="component" value="Unassembled WGS sequence"/>
</dbReference>
<accession>A0A0J9VQZ0</accession>
<organism evidence="1 2">
    <name type="scientific">Fusarium oxysporum f. sp. lycopersici (strain 4287 / CBS 123668 / FGSC 9935 / NRRL 34936)</name>
    <name type="common">Fusarium vascular wilt of tomato</name>
    <dbReference type="NCBI Taxonomy" id="426428"/>
    <lineage>
        <taxon>Eukaryota</taxon>
        <taxon>Fungi</taxon>
        <taxon>Dikarya</taxon>
        <taxon>Ascomycota</taxon>
        <taxon>Pezizomycotina</taxon>
        <taxon>Sordariomycetes</taxon>
        <taxon>Hypocreomycetidae</taxon>
        <taxon>Hypocreales</taxon>
        <taxon>Nectriaceae</taxon>
        <taxon>Fusarium</taxon>
        <taxon>Fusarium oxysporum species complex</taxon>
    </lineage>
</organism>
<evidence type="ECO:0000313" key="2">
    <source>
        <dbReference type="Proteomes" id="UP000009097"/>
    </source>
</evidence>
<gene>
    <name evidence="1" type="ORF">FOXG_20785</name>
</gene>
<evidence type="ECO:0000313" key="1">
    <source>
        <dbReference type="EMBL" id="KNB13221.1"/>
    </source>
</evidence>
<dbReference type="RefSeq" id="XP_018251266.1">
    <property type="nucleotide sequence ID" value="XM_018401094.1"/>
</dbReference>
<dbReference type="AlphaFoldDB" id="A0A0J9VQZ0"/>
<protein>
    <submittedName>
        <fullName evidence="1">Uncharacterized protein</fullName>
    </submittedName>
</protein>
<dbReference type="GeneID" id="28961491"/>
<name>A0A0J9VQZ0_FUSO4</name>
<reference evidence="1" key="1">
    <citation type="submission" date="2007-04" db="EMBL/GenBank/DDBJ databases">
        <authorList>
            <consortium name="The Broad Institute Genome Sequencing Platform"/>
            <person name="Birren B."/>
            <person name="Lander E."/>
            <person name="Galagan J."/>
            <person name="Nusbaum C."/>
            <person name="Devon K."/>
            <person name="Ma L.-J."/>
            <person name="Jaffe D."/>
            <person name="Butler J."/>
            <person name="Alvarez P."/>
            <person name="Gnerre S."/>
            <person name="Grabherr M."/>
            <person name="Kleber M."/>
            <person name="Mauceli E."/>
            <person name="Brockman W."/>
            <person name="MacCallum I.A."/>
            <person name="Young S."/>
            <person name="LaButti K."/>
            <person name="DeCaprio D."/>
            <person name="Crawford M."/>
            <person name="Koehrsen M."/>
            <person name="Engels R."/>
            <person name="Montgomery P."/>
            <person name="Pearson M."/>
            <person name="Howarth C."/>
            <person name="Larson L."/>
            <person name="White J."/>
            <person name="O'Leary S."/>
            <person name="Kodira C."/>
            <person name="Zeng Q."/>
            <person name="Yandava C."/>
            <person name="Alvarado L."/>
            <person name="Kistler C."/>
            <person name="Shim W.-B."/>
            <person name="Kang S."/>
            <person name="Woloshuk C."/>
        </authorList>
    </citation>
    <scope>NUCLEOTIDE SEQUENCE</scope>
    <source>
        <strain evidence="1">4287</strain>
    </source>
</reference>
<sequence length="33" mass="3687">MKNRSGRGLRQKVLVLGFWSGRAQTLQRAGLAM</sequence>
<dbReference type="VEuPathDB" id="FungiDB:FOXG_20785"/>
<dbReference type="EMBL" id="DS231712">
    <property type="protein sequence ID" value="KNB13221.1"/>
    <property type="molecule type" value="Genomic_DNA"/>
</dbReference>